<evidence type="ECO:0000256" key="1">
    <source>
        <dbReference type="SAM" id="Coils"/>
    </source>
</evidence>
<feature type="coiled-coil region" evidence="1">
    <location>
        <begin position="426"/>
        <end position="460"/>
    </location>
</feature>
<gene>
    <name evidence="2" type="ORF">OVS_01895</name>
</gene>
<feature type="coiled-coil region" evidence="1">
    <location>
        <begin position="272"/>
        <end position="299"/>
    </location>
</feature>
<organism evidence="2 3">
    <name type="scientific">Mycoplasma ovis str. Michigan</name>
    <dbReference type="NCBI Taxonomy" id="1415773"/>
    <lineage>
        <taxon>Bacteria</taxon>
        <taxon>Bacillati</taxon>
        <taxon>Mycoplasmatota</taxon>
        <taxon>Mollicutes</taxon>
        <taxon>Mycoplasmataceae</taxon>
        <taxon>Mycoplasma</taxon>
    </lineage>
</organism>
<keyword evidence="3" id="KW-1185">Reference proteome</keyword>
<protein>
    <submittedName>
        <fullName evidence="2">Uncharacterized protein</fullName>
    </submittedName>
</protein>
<dbReference type="EMBL" id="CP006935">
    <property type="protein sequence ID" value="AHC39930.1"/>
    <property type="molecule type" value="Genomic_DNA"/>
</dbReference>
<proteinExistence type="predicted"/>
<reference evidence="2 3" key="1">
    <citation type="journal article" date="2014" name="Genome Announc.">
        <title>Complete Genome Sequence of Mycoplasma ovis Strain Michigan, a Hemoplasma of Sheep with Two Distinct 16S rRNA Genes.</title>
        <authorList>
            <person name="Deshuillers P.L."/>
            <person name="Santos A.P."/>
            <person name="do Nascimento N.C."/>
            <person name="Hampel J.A."/>
            <person name="Bergin I.L."/>
            <person name="Dyson M.C."/>
            <person name="Messick J.B."/>
        </authorList>
    </citation>
    <scope>NUCLEOTIDE SEQUENCE [LARGE SCALE GENOMIC DNA]</scope>
    <source>
        <strain evidence="2 3">Michigan</strain>
    </source>
</reference>
<evidence type="ECO:0000313" key="3">
    <source>
        <dbReference type="Proteomes" id="UP000018745"/>
    </source>
</evidence>
<keyword evidence="1" id="KW-0175">Coiled coil</keyword>
<dbReference type="Proteomes" id="UP000018745">
    <property type="component" value="Chromosome"/>
</dbReference>
<sequence length="635" mass="75690">MSIITSRSKDRTEPLFSAPNQQLNTPAEICKAKITNDLGITAEAPRQSQRIFALFKLFSYYLVRSEAKSFIALKIIEISEKLQDRYRENISCINEALKESGLKPTAELQKQVGFINQKDLVEFKDGEEQINFLKQLLFYYDRRKEGHLELPISTLKLNIASLKKIEEDSFECYLRLLDVNYELRNTIIGAENKKSIYFLTQKYVDLYTIIEQSKEEFLTDLEKLREDLVEEYYDIMRNFSLPSNKLLNFRLFIQKKLESRMYEAQFLKMQSTNSINYQLNALENNCNELKRQYLLSLKEISAIVNFYKTRVVKYQTFFSFELDKLITYLKENYLNLINMVYTRLSEAKDYLKDESSFFNPEELDIVLTLEKEKLEISLRELKLKYSNFLIPLISSFDSEIESIENKYCFNMNYSEKRYTNLKNLKNKSIEVLVKRFEQEKERMERIIEEKKMILSNLDEKITTDVNSIVEDLREECNTICCDLLRENQYFWSKYNAKFNSASREYFVKLYYEYAPYINSWKEGEEGWMQEYLKLKINLEYLRKIGSSVKEFSPEGRFYIKCSQLLDSYSNIFRNVSLQRDRIEYDSLVQLNTIPQIDYLKVEEKLNRSLKELQKIHNEYLKLSNGVLQDFKGIKS</sequence>
<accession>A0ABM5P0I5</accession>
<evidence type="ECO:0000313" key="2">
    <source>
        <dbReference type="EMBL" id="AHC39930.1"/>
    </source>
</evidence>
<dbReference type="RefSeq" id="WP_024071163.1">
    <property type="nucleotide sequence ID" value="NC_023062.1"/>
</dbReference>
<name>A0ABM5P0I5_9MOLU</name>